<dbReference type="EMBL" id="DF973447">
    <property type="protein sequence ID" value="GAU31177.1"/>
    <property type="molecule type" value="Genomic_DNA"/>
</dbReference>
<protein>
    <recommendedName>
        <fullName evidence="1">KIB1-4 beta-propeller domain-containing protein</fullName>
    </recommendedName>
</protein>
<reference evidence="3" key="1">
    <citation type="journal article" date="2017" name="Front. Plant Sci.">
        <title>Climate Clever Clovers: New Paradigm to Reduce the Environmental Footprint of Ruminants by Breeding Low Methanogenic Forages Utilizing Haplotype Variation.</title>
        <authorList>
            <person name="Kaur P."/>
            <person name="Appels R."/>
            <person name="Bayer P.E."/>
            <person name="Keeble-Gagnere G."/>
            <person name="Wang J."/>
            <person name="Hirakawa H."/>
            <person name="Shirasawa K."/>
            <person name="Vercoe P."/>
            <person name="Stefanova K."/>
            <person name="Durmic Z."/>
            <person name="Nichols P."/>
            <person name="Revell C."/>
            <person name="Isobe S.N."/>
            <person name="Edwards D."/>
            <person name="Erskine W."/>
        </authorList>
    </citation>
    <scope>NUCLEOTIDE SEQUENCE [LARGE SCALE GENOMIC DNA]</scope>
    <source>
        <strain evidence="3">cv. Daliak</strain>
    </source>
</reference>
<proteinExistence type="predicted"/>
<keyword evidence="3" id="KW-1185">Reference proteome</keyword>
<organism evidence="2 3">
    <name type="scientific">Trifolium subterraneum</name>
    <name type="common">Subterranean clover</name>
    <dbReference type="NCBI Taxonomy" id="3900"/>
    <lineage>
        <taxon>Eukaryota</taxon>
        <taxon>Viridiplantae</taxon>
        <taxon>Streptophyta</taxon>
        <taxon>Embryophyta</taxon>
        <taxon>Tracheophyta</taxon>
        <taxon>Spermatophyta</taxon>
        <taxon>Magnoliopsida</taxon>
        <taxon>eudicotyledons</taxon>
        <taxon>Gunneridae</taxon>
        <taxon>Pentapetalae</taxon>
        <taxon>rosids</taxon>
        <taxon>fabids</taxon>
        <taxon>Fabales</taxon>
        <taxon>Fabaceae</taxon>
        <taxon>Papilionoideae</taxon>
        <taxon>50 kb inversion clade</taxon>
        <taxon>NPAAA clade</taxon>
        <taxon>Hologalegina</taxon>
        <taxon>IRL clade</taxon>
        <taxon>Trifolieae</taxon>
        <taxon>Trifolium</taxon>
    </lineage>
</organism>
<dbReference type="AlphaFoldDB" id="A0A2Z6NMV9"/>
<evidence type="ECO:0000313" key="3">
    <source>
        <dbReference type="Proteomes" id="UP000242715"/>
    </source>
</evidence>
<evidence type="ECO:0000313" key="2">
    <source>
        <dbReference type="EMBL" id="GAU31177.1"/>
    </source>
</evidence>
<evidence type="ECO:0000259" key="1">
    <source>
        <dbReference type="Pfam" id="PF03478"/>
    </source>
</evidence>
<gene>
    <name evidence="2" type="ORF">TSUD_316020</name>
</gene>
<feature type="domain" description="KIB1-4 beta-propeller" evidence="1">
    <location>
        <begin position="101"/>
        <end position="370"/>
    </location>
</feature>
<dbReference type="Proteomes" id="UP000242715">
    <property type="component" value="Unassembled WGS sequence"/>
</dbReference>
<accession>A0A2Z6NMV9</accession>
<name>A0A2Z6NMV9_TRISU</name>
<dbReference type="PANTHER" id="PTHR47123:SF15">
    <property type="entry name" value="F-BOX PROTEIN SKIP23"/>
    <property type="match status" value="1"/>
</dbReference>
<dbReference type="Pfam" id="PF03478">
    <property type="entry name" value="Beta-prop_KIB1-4"/>
    <property type="match status" value="1"/>
</dbReference>
<dbReference type="PANTHER" id="PTHR47123">
    <property type="entry name" value="F-BOX PROTEIN SKIP23"/>
    <property type="match status" value="1"/>
</dbReference>
<dbReference type="InterPro" id="IPR005174">
    <property type="entry name" value="KIB1-4_b-propeller"/>
</dbReference>
<sequence>MADWSKLPKELLQLISEKLNCEFHELRFRSVCSSWRSSSIPPKNHLLNLPSRFPYPSESNNNTSTYPISKRTIFLINPPPNQQQQTLNLINPSLNQQQTLNPWLIKIGLDSRGRISLWNPLSRDKQLRLRFQLPHHFDFNELSLFKLGHEFVIGEFPSVYPNESYSTENSHFMKKVVAYEQGCSVLLTIHISGKLAIFRSGHQEWIIMPEMPPNPYTDVCVFNGRPIAVDSSGRTVVVGPDLSLDLVAEAVFGGDTKILVESDGELLLVDKYSEHLGEVRQSRQSRQFGRSEQSELLLFTFGADDESDYEIEIERAVRFVVFRLDENEKKWVKLTNLGDRVLFLGKDCAFSVKASDLCMENGNCVIFRNDDYGGYLRSTGLGIDVFCLDKQQILPLSGLPCSNLFWPPPQWTGLD</sequence>
<dbReference type="OrthoDB" id="599103at2759"/>
<dbReference type="InterPro" id="IPR051304">
    <property type="entry name" value="SCF_F-box_domain"/>
</dbReference>
<dbReference type="Gene3D" id="1.20.1280.50">
    <property type="match status" value="1"/>
</dbReference>